<evidence type="ECO:0000259" key="12">
    <source>
        <dbReference type="PROSITE" id="PS51867"/>
    </source>
</evidence>
<dbReference type="PROSITE" id="PS50097">
    <property type="entry name" value="BTB"/>
    <property type="match status" value="1"/>
</dbReference>
<dbReference type="InterPro" id="IPR000210">
    <property type="entry name" value="BTB/POZ_dom"/>
</dbReference>
<evidence type="ECO:0000256" key="3">
    <source>
        <dbReference type="ARBA" id="ARBA00022723"/>
    </source>
</evidence>
<gene>
    <name evidence="13" type="ORF">PEX2_109430</name>
</gene>
<evidence type="ECO:0000259" key="11">
    <source>
        <dbReference type="PROSITE" id="PS50097"/>
    </source>
</evidence>
<keyword evidence="14" id="KW-1185">Reference proteome</keyword>
<comment type="similarity">
    <text evidence="6">Belongs to the RMD5/GID2 family.</text>
</comment>
<evidence type="ECO:0000256" key="2">
    <source>
        <dbReference type="ARBA" id="ARBA00022490"/>
    </source>
</evidence>
<dbReference type="InterPro" id="IPR011333">
    <property type="entry name" value="SKP1/BTB/POZ_sf"/>
</dbReference>
<dbReference type="HOGENOM" id="CLU_391325_0_0_1"/>
<dbReference type="GO" id="GO:0005634">
    <property type="term" value="C:nucleus"/>
    <property type="evidence" value="ECO:0007669"/>
    <property type="project" value="TreeGrafter"/>
</dbReference>
<feature type="compositionally biased region" description="Basic and acidic residues" evidence="10">
    <location>
        <begin position="448"/>
        <end position="460"/>
    </location>
</feature>
<dbReference type="STRING" id="27334.A0A0A2JWB5"/>
<dbReference type="InterPro" id="IPR045098">
    <property type="entry name" value="Fyv10_fam"/>
</dbReference>
<comment type="caution">
    <text evidence="13">The sequence shown here is derived from an EMBL/GenBank/DDBJ whole genome shotgun (WGS) entry which is preliminary data.</text>
</comment>
<name>A0A0A2JWB5_PENEN</name>
<dbReference type="EMBL" id="JQFZ01000267">
    <property type="protein sequence ID" value="KGO52294.1"/>
    <property type="molecule type" value="Genomic_DNA"/>
</dbReference>
<sequence>MEAVQKEHSRLVKRTEGAQGIKNVQSVIDSLQSARDAIAADPSAASATLANLQSSVKSSFDSINDSLKETHSGLNKYTKSLDKLFKDRPLPGTDDDGLSTYDNLINRAIAMHLLREGQFGVAATFLSEITDQKTMYPVSQNGNGPTNAPASLLDIDEVPSTEIRKQFASMYYILQQLQENRNLLPAIEWSRENREALEARGSNLEFELCRLQYVWLYHGGANGQGTASGWLAALEYARQEFHVFVPRYLREVQQLVGAMAYSPNLGGSPYAALFNNSSAWDDVAHFFTREFCSLLGLSADSPLYIAATAGAIALPTLLKLQTIMKSKRTEWTSDNELPVEIPLPPQYLFHSIFVCPVSKEQATDENPPMMMPCGHVIAQESLKRLAMLSKRTPESPIPGRYRATKASAFTLQSRRIPRERTRDRAPKDKERDSSGSGSGSGSIGSKTRRAEQRRRFDKPPDVTTPPTSPVVMLRVGPEKRLFAAHEAVLRTSPFFAAHCKAQTPNPNAPRPRLAQQPLSKRIDLPEEQAEVLSCVLEYLYKGDYYPRLRHNSRTQTWQLEDADAGVGAGASGELGQATATVFHHRARGVILRDTAIYCAAEKYNLPHLQRLALRKQGLHTGIQCSTILASARFAYANTPDTESKLRAHYLALIVRSRSTFMRSGTMQAEMERGGKLFFDLFVALCNHMDDYTGQSVESSAVTTHC</sequence>
<feature type="domain" description="BTB" evidence="11">
    <location>
        <begin position="469"/>
        <end position="543"/>
    </location>
</feature>
<dbReference type="RefSeq" id="XP_016595051.1">
    <property type="nucleotide sequence ID" value="XM_016748209.1"/>
</dbReference>
<dbReference type="FunFam" id="3.30.40.10:FF:000143">
    <property type="entry name" value="Regulator of gluconeogenesis Rmd5"/>
    <property type="match status" value="1"/>
</dbReference>
<accession>A0A0A2JWB5</accession>
<dbReference type="Proteomes" id="UP000030143">
    <property type="component" value="Unassembled WGS sequence"/>
</dbReference>
<dbReference type="GO" id="GO:0034657">
    <property type="term" value="C:GID complex"/>
    <property type="evidence" value="ECO:0007669"/>
    <property type="project" value="TreeGrafter"/>
</dbReference>
<dbReference type="PROSITE" id="PS51867">
    <property type="entry name" value="ZF_RING_GID"/>
    <property type="match status" value="1"/>
</dbReference>
<dbReference type="GO" id="GO:0043161">
    <property type="term" value="P:proteasome-mediated ubiquitin-dependent protein catabolic process"/>
    <property type="evidence" value="ECO:0007669"/>
    <property type="project" value="InterPro"/>
</dbReference>
<dbReference type="GO" id="GO:0005737">
    <property type="term" value="C:cytoplasm"/>
    <property type="evidence" value="ECO:0007669"/>
    <property type="project" value="UniProtKB-SubCell"/>
</dbReference>
<dbReference type="PANTHER" id="PTHR12170">
    <property type="entry name" value="MACROPHAGE ERYTHROBLAST ATTACHER-RELATED"/>
    <property type="match status" value="1"/>
</dbReference>
<dbReference type="Pfam" id="PF10607">
    <property type="entry name" value="CTLH"/>
    <property type="match status" value="1"/>
</dbReference>
<evidence type="ECO:0000313" key="13">
    <source>
        <dbReference type="EMBL" id="KGO52294.1"/>
    </source>
</evidence>
<evidence type="ECO:0000256" key="8">
    <source>
        <dbReference type="ARBA" id="ARBA00080744"/>
    </source>
</evidence>
<organism evidence="13 14">
    <name type="scientific">Penicillium expansum</name>
    <name type="common">Blue mold rot fungus</name>
    <dbReference type="NCBI Taxonomy" id="27334"/>
    <lineage>
        <taxon>Eukaryota</taxon>
        <taxon>Fungi</taxon>
        <taxon>Dikarya</taxon>
        <taxon>Ascomycota</taxon>
        <taxon>Pezizomycotina</taxon>
        <taxon>Eurotiomycetes</taxon>
        <taxon>Eurotiomycetidae</taxon>
        <taxon>Eurotiales</taxon>
        <taxon>Aspergillaceae</taxon>
        <taxon>Penicillium</taxon>
    </lineage>
</organism>
<dbReference type="InterPro" id="IPR044063">
    <property type="entry name" value="ZF_RING_GID"/>
</dbReference>
<evidence type="ECO:0000256" key="6">
    <source>
        <dbReference type="ARBA" id="ARBA00061136"/>
    </source>
</evidence>
<proteinExistence type="inferred from homology"/>
<dbReference type="Pfam" id="PF13445">
    <property type="entry name" value="zf-RING_UBOX"/>
    <property type="match status" value="1"/>
</dbReference>
<dbReference type="PANTHER" id="PTHR12170:SF3">
    <property type="entry name" value="GH10162P"/>
    <property type="match status" value="1"/>
</dbReference>
<dbReference type="VEuPathDB" id="FungiDB:PEXP_028680"/>
<dbReference type="InterPro" id="IPR013144">
    <property type="entry name" value="CRA_dom"/>
</dbReference>
<keyword evidence="2" id="KW-0963">Cytoplasm</keyword>
<evidence type="ECO:0000256" key="4">
    <source>
        <dbReference type="ARBA" id="ARBA00022771"/>
    </source>
</evidence>
<dbReference type="GO" id="GO:0008270">
    <property type="term" value="F:zinc ion binding"/>
    <property type="evidence" value="ECO:0007669"/>
    <property type="project" value="UniProtKB-KW"/>
</dbReference>
<feature type="region of interest" description="Disordered" evidence="10">
    <location>
        <begin position="391"/>
        <end position="471"/>
    </location>
</feature>
<evidence type="ECO:0000256" key="10">
    <source>
        <dbReference type="SAM" id="MobiDB-lite"/>
    </source>
</evidence>
<dbReference type="AlphaFoldDB" id="A0A0A2JWB5"/>
<evidence type="ECO:0000256" key="5">
    <source>
        <dbReference type="ARBA" id="ARBA00022833"/>
    </source>
</evidence>
<reference evidence="13 14" key="1">
    <citation type="journal article" date="2015" name="Mol. Plant Microbe Interact.">
        <title>Genome, transcriptome, and functional analyses of Penicillium expansum provide new insights into secondary metabolism and pathogenicity.</title>
        <authorList>
            <person name="Ballester A.R."/>
            <person name="Marcet-Houben M."/>
            <person name="Levin E."/>
            <person name="Sela N."/>
            <person name="Selma-Lazaro C."/>
            <person name="Carmona L."/>
            <person name="Wisniewski M."/>
            <person name="Droby S."/>
            <person name="Gonzalez-Candelas L."/>
            <person name="Gabaldon T."/>
        </authorList>
    </citation>
    <scope>NUCLEOTIDE SEQUENCE [LARGE SCALE GENOMIC DNA]</scope>
    <source>
        <strain evidence="13 14">MD-8</strain>
    </source>
</reference>
<keyword evidence="5" id="KW-0862">Zinc</keyword>
<dbReference type="GeneID" id="27683630"/>
<feature type="compositionally biased region" description="Basic and acidic residues" evidence="10">
    <location>
        <begin position="416"/>
        <end position="433"/>
    </location>
</feature>
<feature type="zinc finger region" description="RING-Gid-type" evidence="9">
    <location>
        <begin position="355"/>
        <end position="398"/>
    </location>
</feature>
<dbReference type="InterPro" id="IPR027370">
    <property type="entry name" value="Znf-RING_euk"/>
</dbReference>
<comment type="subcellular location">
    <subcellularLocation>
        <location evidence="1">Cytoplasm</location>
    </subcellularLocation>
</comment>
<dbReference type="SMART" id="SM00757">
    <property type="entry name" value="CRA"/>
    <property type="match status" value="1"/>
</dbReference>
<keyword evidence="3" id="KW-0479">Metal-binding</keyword>
<dbReference type="PhylomeDB" id="A0A0A2JWB5"/>
<feature type="domain" description="RING-Gid-type" evidence="12">
    <location>
        <begin position="355"/>
        <end position="398"/>
    </location>
</feature>
<dbReference type="CDD" id="cd18186">
    <property type="entry name" value="BTB_POZ_ZBTB_KLHL-like"/>
    <property type="match status" value="1"/>
</dbReference>
<keyword evidence="4 9" id="KW-0863">Zinc-finger</keyword>
<dbReference type="OrthoDB" id="1933281at2759"/>
<evidence type="ECO:0000256" key="7">
    <source>
        <dbReference type="ARBA" id="ARBA00075398"/>
    </source>
</evidence>
<evidence type="ECO:0000313" key="14">
    <source>
        <dbReference type="Proteomes" id="UP000030143"/>
    </source>
</evidence>
<evidence type="ECO:0000256" key="9">
    <source>
        <dbReference type="PROSITE-ProRule" id="PRU01215"/>
    </source>
</evidence>
<evidence type="ECO:0000256" key="1">
    <source>
        <dbReference type="ARBA" id="ARBA00004496"/>
    </source>
</evidence>
<dbReference type="Gene3D" id="3.30.710.10">
    <property type="entry name" value="Potassium Channel Kv1.1, Chain A"/>
    <property type="match status" value="1"/>
</dbReference>
<protein>
    <recommendedName>
        <fullName evidence="8">GID complex catalytic subunit 2</fullName>
    </recommendedName>
    <alternativeName>
        <fullName evidence="7">Glucose-induced degradation protein 2</fullName>
    </alternativeName>
</protein>
<dbReference type="InterPro" id="IPR024964">
    <property type="entry name" value="CTLH/CRA"/>
</dbReference>
<dbReference type="GO" id="GO:0061630">
    <property type="term" value="F:ubiquitin protein ligase activity"/>
    <property type="evidence" value="ECO:0007669"/>
    <property type="project" value="InterPro"/>
</dbReference>